<organism evidence="2">
    <name type="scientific">Spongospora subterranea</name>
    <dbReference type="NCBI Taxonomy" id="70186"/>
    <lineage>
        <taxon>Eukaryota</taxon>
        <taxon>Sar</taxon>
        <taxon>Rhizaria</taxon>
        <taxon>Endomyxa</taxon>
        <taxon>Phytomyxea</taxon>
        <taxon>Plasmodiophorida</taxon>
        <taxon>Plasmodiophoridae</taxon>
        <taxon>Spongospora</taxon>
    </lineage>
</organism>
<evidence type="ECO:0000256" key="1">
    <source>
        <dbReference type="SAM" id="MobiDB-lite"/>
    </source>
</evidence>
<dbReference type="AlphaFoldDB" id="A0A0H5QNQ1"/>
<feature type="compositionally biased region" description="Polar residues" evidence="1">
    <location>
        <begin position="1"/>
        <end position="16"/>
    </location>
</feature>
<reference evidence="2" key="1">
    <citation type="submission" date="2015-04" db="EMBL/GenBank/DDBJ databases">
        <title>The genome sequence of the plant pathogenic Rhizarian Plasmodiophora brassicae reveals insights in its biotrophic life cycle and the origin of chitin synthesis.</title>
        <authorList>
            <person name="Schwelm A."/>
            <person name="Fogelqvist J."/>
            <person name="Knaust A."/>
            <person name="Julke S."/>
            <person name="Lilja T."/>
            <person name="Dhandapani V."/>
            <person name="Bonilla-Rosso G."/>
            <person name="Karlsson M."/>
            <person name="Shevchenko A."/>
            <person name="Choi S.R."/>
            <person name="Kim H.G."/>
            <person name="Park J.Y."/>
            <person name="Lim Y.P."/>
            <person name="Ludwig-Muller J."/>
            <person name="Dixelius C."/>
        </authorList>
    </citation>
    <scope>NUCLEOTIDE SEQUENCE</scope>
    <source>
        <tissue evidence="2">Potato root galls</tissue>
    </source>
</reference>
<feature type="compositionally biased region" description="Basic and acidic residues" evidence="1">
    <location>
        <begin position="92"/>
        <end position="115"/>
    </location>
</feature>
<evidence type="ECO:0000313" key="2">
    <source>
        <dbReference type="EMBL" id="CRZ03628.1"/>
    </source>
</evidence>
<sequence>ESDENSQPVDNQQGHSNETEESQDHDSRHDSDWDSKSATDSHDDNDGFGNIRPVGAAAGEAGSLIRSSVNKSPTLKEPATKAVAKKNGGGRNRREWTQIDDHGSRHVEADHHSCDSKGSSLTGATGTNNDVVQRRKELVLMKWLQKSFLAVFMLLALMSLGQVVVSNRVVQSVQDAIFLCRATGQISMDLLRMSDLMKTMELIVDQRIDDPDHSLINAQRVVIGRAADDITVCRLTILLNRESWAPGLIDALASQITVKVLCPDRKSSCDFPVNVFALVGLFAQFGREVRDSKGQNLTQTEMDALQFVIHNSYDAIEHINLLSLSESNVAETRNSLLVSADLLDLVLQIASIFFLLLYSMRSTIIGVQLRNDH</sequence>
<feature type="non-terminal residue" evidence="2">
    <location>
        <position position="1"/>
    </location>
</feature>
<protein>
    <submittedName>
        <fullName evidence="2">Uncharacterized protein</fullName>
    </submittedName>
</protein>
<dbReference type="EMBL" id="HACM01003186">
    <property type="protein sequence ID" value="CRZ03628.1"/>
    <property type="molecule type" value="Transcribed_RNA"/>
</dbReference>
<feature type="compositionally biased region" description="Basic and acidic residues" evidence="1">
    <location>
        <begin position="22"/>
        <end position="45"/>
    </location>
</feature>
<feature type="non-terminal residue" evidence="2">
    <location>
        <position position="373"/>
    </location>
</feature>
<feature type="region of interest" description="Disordered" evidence="1">
    <location>
        <begin position="1"/>
        <end position="54"/>
    </location>
</feature>
<name>A0A0H5QNQ1_9EUKA</name>
<proteinExistence type="predicted"/>
<feature type="region of interest" description="Disordered" evidence="1">
    <location>
        <begin position="66"/>
        <end position="127"/>
    </location>
</feature>
<accession>A0A0H5QNQ1</accession>
<feature type="compositionally biased region" description="Polar residues" evidence="1">
    <location>
        <begin position="116"/>
        <end position="127"/>
    </location>
</feature>